<protein>
    <submittedName>
        <fullName evidence="1">Uncharacterized protein</fullName>
    </submittedName>
</protein>
<name>A0ABR9XRT2_9CHLB</name>
<proteinExistence type="predicted"/>
<sequence>MQHAAIRGGLPVVRTAISGRKTDILTSRIGLIAPVIRVQVSILVP</sequence>
<gene>
    <name evidence="1" type="ORF">INT08_05825</name>
</gene>
<reference evidence="1 2" key="1">
    <citation type="journal article" date="2020" name="Microorganisms">
        <title>Simultaneous Genome Sequencing of Prosthecochloris ethylica and Desulfuromonas acetoxidans within a Syntrophic Mixture Reveals Unique Pili and Protein Interactions.</title>
        <authorList>
            <person name="Kyndt J.A."/>
            <person name="Van Beeumen J.J."/>
            <person name="Meyer T.E."/>
        </authorList>
    </citation>
    <scope>NUCLEOTIDE SEQUENCE [LARGE SCALE GENOMIC DNA]</scope>
    <source>
        <strain evidence="1 2">N3</strain>
    </source>
</reference>
<dbReference type="EMBL" id="JADGII010000007">
    <property type="protein sequence ID" value="MBF0636695.1"/>
    <property type="molecule type" value="Genomic_DNA"/>
</dbReference>
<evidence type="ECO:0000313" key="2">
    <source>
        <dbReference type="Proteomes" id="UP000619838"/>
    </source>
</evidence>
<accession>A0ABR9XRT2</accession>
<keyword evidence="2" id="KW-1185">Reference proteome</keyword>
<evidence type="ECO:0000313" key="1">
    <source>
        <dbReference type="EMBL" id="MBF0636695.1"/>
    </source>
</evidence>
<comment type="caution">
    <text evidence="1">The sequence shown here is derived from an EMBL/GenBank/DDBJ whole genome shotgun (WGS) entry which is preliminary data.</text>
</comment>
<dbReference type="Proteomes" id="UP000619838">
    <property type="component" value="Unassembled WGS sequence"/>
</dbReference>
<organism evidence="1 2">
    <name type="scientific">Prosthecochloris ethylica</name>
    <dbReference type="NCBI Taxonomy" id="2743976"/>
    <lineage>
        <taxon>Bacteria</taxon>
        <taxon>Pseudomonadati</taxon>
        <taxon>Chlorobiota</taxon>
        <taxon>Chlorobiia</taxon>
        <taxon>Chlorobiales</taxon>
        <taxon>Chlorobiaceae</taxon>
        <taxon>Prosthecochloris</taxon>
    </lineage>
</organism>